<dbReference type="GO" id="GO:0030674">
    <property type="term" value="F:protein-macromolecule adaptor activity"/>
    <property type="evidence" value="ECO:0007669"/>
    <property type="project" value="TreeGrafter"/>
</dbReference>
<keyword evidence="4 7" id="KW-0863">Zinc-finger</keyword>
<dbReference type="AlphaFoldDB" id="A0AAD5Y0W7"/>
<evidence type="ECO:0000256" key="6">
    <source>
        <dbReference type="ARBA" id="ARBA00023136"/>
    </source>
</evidence>
<dbReference type="Pfam" id="PF12451">
    <property type="entry name" value="VPS11_C"/>
    <property type="match status" value="1"/>
</dbReference>
<evidence type="ECO:0000256" key="1">
    <source>
        <dbReference type="ARBA" id="ARBA00004184"/>
    </source>
</evidence>
<evidence type="ECO:0000256" key="4">
    <source>
        <dbReference type="ARBA" id="ARBA00022771"/>
    </source>
</evidence>
<reference evidence="10" key="1">
    <citation type="submission" date="2020-05" db="EMBL/GenBank/DDBJ databases">
        <title>Phylogenomic resolution of chytrid fungi.</title>
        <authorList>
            <person name="Stajich J.E."/>
            <person name="Amses K."/>
            <person name="Simmons R."/>
            <person name="Seto K."/>
            <person name="Myers J."/>
            <person name="Bonds A."/>
            <person name="Quandt C.A."/>
            <person name="Barry K."/>
            <person name="Liu P."/>
            <person name="Grigoriev I."/>
            <person name="Longcore J.E."/>
            <person name="James T.Y."/>
        </authorList>
    </citation>
    <scope>NUCLEOTIDE SEQUENCE</scope>
    <source>
        <strain evidence="10">JEL0476</strain>
    </source>
</reference>
<evidence type="ECO:0000313" key="11">
    <source>
        <dbReference type="Proteomes" id="UP001211065"/>
    </source>
</evidence>
<evidence type="ECO:0000259" key="9">
    <source>
        <dbReference type="PROSITE" id="PS50089"/>
    </source>
</evidence>
<comment type="subcellular location">
    <subcellularLocation>
        <location evidence="1">Endomembrane system</location>
        <topology evidence="1">Peripheral membrane protein</topology>
    </subcellularLocation>
</comment>
<dbReference type="InterPro" id="IPR001841">
    <property type="entry name" value="Znf_RING"/>
</dbReference>
<dbReference type="PROSITE" id="PS50236">
    <property type="entry name" value="CHCR"/>
    <property type="match status" value="1"/>
</dbReference>
<evidence type="ECO:0000256" key="2">
    <source>
        <dbReference type="ARBA" id="ARBA00007070"/>
    </source>
</evidence>
<dbReference type="GO" id="GO:0008270">
    <property type="term" value="F:zinc ion binding"/>
    <property type="evidence" value="ECO:0007669"/>
    <property type="project" value="UniProtKB-KW"/>
</dbReference>
<evidence type="ECO:0000256" key="7">
    <source>
        <dbReference type="PROSITE-ProRule" id="PRU00175"/>
    </source>
</evidence>
<dbReference type="Gene3D" id="3.30.40.10">
    <property type="entry name" value="Zinc/RING finger domain, C3HC4 (zinc finger)"/>
    <property type="match status" value="1"/>
</dbReference>
<dbReference type="SUPFAM" id="SSF57850">
    <property type="entry name" value="RING/U-box"/>
    <property type="match status" value="1"/>
</dbReference>
<feature type="repeat" description="CHCR" evidence="8">
    <location>
        <begin position="1"/>
        <end position="140"/>
    </location>
</feature>
<dbReference type="PANTHER" id="PTHR23323:SF24">
    <property type="entry name" value="VACUOLAR PROTEIN SORTING-ASSOCIATED PROTEIN 11 HOMOLOG"/>
    <property type="match status" value="1"/>
</dbReference>
<keyword evidence="6" id="KW-0472">Membrane</keyword>
<comment type="caution">
    <text evidence="10">The sequence shown here is derived from an EMBL/GenBank/DDBJ whole genome shotgun (WGS) entry which is preliminary data.</text>
</comment>
<organism evidence="10 11">
    <name type="scientific">Clydaea vesicula</name>
    <dbReference type="NCBI Taxonomy" id="447962"/>
    <lineage>
        <taxon>Eukaryota</taxon>
        <taxon>Fungi</taxon>
        <taxon>Fungi incertae sedis</taxon>
        <taxon>Chytridiomycota</taxon>
        <taxon>Chytridiomycota incertae sedis</taxon>
        <taxon>Chytridiomycetes</taxon>
        <taxon>Lobulomycetales</taxon>
        <taxon>Lobulomycetaceae</taxon>
        <taxon>Clydaea</taxon>
    </lineage>
</organism>
<dbReference type="InterPro" id="IPR024763">
    <property type="entry name" value="VPS11_C"/>
</dbReference>
<dbReference type="InterPro" id="IPR057308">
    <property type="entry name" value="CHCR_PEP5_VPS11"/>
</dbReference>
<comment type="similarity">
    <text evidence="2">Belongs to the VPS11 family.</text>
</comment>
<accession>A0AAD5Y0W7</accession>
<dbReference type="InterPro" id="IPR000547">
    <property type="entry name" value="Clathrin_H-chain/VPS_repeat"/>
</dbReference>
<keyword evidence="5" id="KW-0862">Zinc</keyword>
<sequence>MPYTENALESEQQNLSIKSKASLNVICDTLIELYLGKNNKYEKENDDSHLKYENYALDLFKHSLTIFDYEKSLVLCKLRKFDDGVNYLFLKLKLYKEVIQFHVEKKNFDMLIKFCKEQNNPELWIEAINCFSEITNFSDDGKNLELNNLNFALKEILSQIEELNLLTPLQVLKILSKNECITIGMIKDYIIRRVENDKQILEDDQKLIKSYQEETLKIKQSLLDLKRPVIFQVSKCDLCERPLDIPTVHFMCKHSFHQRCMQEDIKECPICGPEQSIIRDLIKSQKENANNHELYLTTLESKRVDERFNYISEMFSKNVFRKL</sequence>
<feature type="domain" description="RING-type" evidence="9">
    <location>
        <begin position="236"/>
        <end position="271"/>
    </location>
</feature>
<dbReference type="GO" id="GO:0006886">
    <property type="term" value="P:intracellular protein transport"/>
    <property type="evidence" value="ECO:0007669"/>
    <property type="project" value="UniProtKB-UniRule"/>
</dbReference>
<dbReference type="GO" id="GO:0007033">
    <property type="term" value="P:vacuole organization"/>
    <property type="evidence" value="ECO:0007669"/>
    <property type="project" value="TreeGrafter"/>
</dbReference>
<dbReference type="GO" id="GO:0007032">
    <property type="term" value="P:endosome organization"/>
    <property type="evidence" value="ECO:0007669"/>
    <property type="project" value="TreeGrafter"/>
</dbReference>
<protein>
    <submittedName>
        <fullName evidence="10">Vacuolar protein sorting-associated protein 11</fullName>
    </submittedName>
</protein>
<dbReference type="Pfam" id="PF23356">
    <property type="entry name" value="TPR_PEP5_VPS11"/>
    <property type="match status" value="1"/>
</dbReference>
<name>A0AAD5Y0W7_9FUNG</name>
<evidence type="ECO:0000256" key="5">
    <source>
        <dbReference type="ARBA" id="ARBA00022833"/>
    </source>
</evidence>
<dbReference type="GO" id="GO:0030897">
    <property type="term" value="C:HOPS complex"/>
    <property type="evidence" value="ECO:0007669"/>
    <property type="project" value="TreeGrafter"/>
</dbReference>
<dbReference type="Pfam" id="PF17122">
    <property type="entry name" value="zf-C3H2C3"/>
    <property type="match status" value="1"/>
</dbReference>
<keyword evidence="3" id="KW-0479">Metal-binding</keyword>
<evidence type="ECO:0000256" key="3">
    <source>
        <dbReference type="ARBA" id="ARBA00022723"/>
    </source>
</evidence>
<keyword evidence="11" id="KW-1185">Reference proteome</keyword>
<dbReference type="Proteomes" id="UP001211065">
    <property type="component" value="Unassembled WGS sequence"/>
</dbReference>
<evidence type="ECO:0000256" key="8">
    <source>
        <dbReference type="PROSITE-ProRule" id="PRU01006"/>
    </source>
</evidence>
<gene>
    <name evidence="10" type="primary">VPS11_1</name>
    <name evidence="10" type="ORF">HK099_003478</name>
</gene>
<dbReference type="GO" id="GO:0005768">
    <property type="term" value="C:endosome"/>
    <property type="evidence" value="ECO:0007669"/>
    <property type="project" value="UniProtKB-ARBA"/>
</dbReference>
<dbReference type="GO" id="GO:0048284">
    <property type="term" value="P:organelle fusion"/>
    <property type="evidence" value="ECO:0007669"/>
    <property type="project" value="TreeGrafter"/>
</dbReference>
<dbReference type="PANTHER" id="PTHR23323">
    <property type="entry name" value="VACUOLAR PROTEIN SORTING-ASSOCIATED PROTEIN"/>
    <property type="match status" value="1"/>
</dbReference>
<dbReference type="GO" id="GO:0006904">
    <property type="term" value="P:vesicle docking involved in exocytosis"/>
    <property type="evidence" value="ECO:0007669"/>
    <property type="project" value="TreeGrafter"/>
</dbReference>
<dbReference type="PROSITE" id="PS50089">
    <property type="entry name" value="ZF_RING_2"/>
    <property type="match status" value="1"/>
</dbReference>
<proteinExistence type="inferred from homology"/>
<dbReference type="CDD" id="cd16688">
    <property type="entry name" value="RING-H2_Vps11"/>
    <property type="match status" value="1"/>
</dbReference>
<evidence type="ECO:0000313" key="10">
    <source>
        <dbReference type="EMBL" id="KAJ3221468.1"/>
    </source>
</evidence>
<dbReference type="EMBL" id="JADGJW010000228">
    <property type="protein sequence ID" value="KAJ3221468.1"/>
    <property type="molecule type" value="Genomic_DNA"/>
</dbReference>
<dbReference type="InterPro" id="IPR013083">
    <property type="entry name" value="Znf_RING/FYVE/PHD"/>
</dbReference>